<proteinExistence type="predicted"/>
<organism evidence="2">
    <name type="scientific">Staphylococcus phage vB_VibM_10AMN12</name>
    <dbReference type="NCBI Taxonomy" id="3076785"/>
    <lineage>
        <taxon>Viruses</taxon>
        <taxon>Duplodnaviria</taxon>
        <taxon>Heunggongvirae</taxon>
        <taxon>Uroviricota</taxon>
        <taxon>Caudoviricetes</taxon>
    </lineage>
</organism>
<feature type="domain" description="Cyanophage baseplate Pam3 plug gp18" evidence="1">
    <location>
        <begin position="5"/>
        <end position="128"/>
    </location>
</feature>
<dbReference type="EMBL" id="OR481006">
    <property type="protein sequence ID" value="WNO47462.1"/>
    <property type="molecule type" value="Genomic_DNA"/>
</dbReference>
<evidence type="ECO:0000313" key="2">
    <source>
        <dbReference type="EMBL" id="WNO47462.1"/>
    </source>
</evidence>
<reference evidence="2" key="1">
    <citation type="submission" date="2023-08" db="EMBL/GenBank/DDBJ databases">
        <authorList>
            <person name="Nazir A."/>
        </authorList>
    </citation>
    <scope>NUCLEOTIDE SEQUENCE</scope>
</reference>
<accession>A0AA96KSJ7</accession>
<dbReference type="Pfam" id="PF22479">
    <property type="entry name" value="Pam3_gp18"/>
    <property type="match status" value="1"/>
</dbReference>
<protein>
    <recommendedName>
        <fullName evidence="1">Cyanophage baseplate Pam3 plug gp18 domain-containing protein</fullName>
    </recommendedName>
</protein>
<dbReference type="InterPro" id="IPR054252">
    <property type="entry name" value="Pam3_gp18"/>
</dbReference>
<name>A0AA96KSJ7_9CAUD</name>
<sequence>MAISLIPLEQNPYRSYRVTLDGESYDIVVQYNQRLINQTSTNPNFLPESADSFTISIALTGRAPILKTALKTNRDILGPYKYREGCPQGNLILRDIAADGNLVDGKLYAPERVSYEGIGSRFLLLYESEE</sequence>
<evidence type="ECO:0000259" key="1">
    <source>
        <dbReference type="Pfam" id="PF22479"/>
    </source>
</evidence>